<evidence type="ECO:0000256" key="1">
    <source>
        <dbReference type="SAM" id="SignalP"/>
    </source>
</evidence>
<name>A0ABD6EKX5_9BILA</name>
<evidence type="ECO:0000313" key="3">
    <source>
        <dbReference type="Proteomes" id="UP001608902"/>
    </source>
</evidence>
<accession>A0ABD6EKX5</accession>
<keyword evidence="1" id="KW-0732">Signal</keyword>
<sequence length="170" mass="19381">MTMMHCFLVVILFAALHHICISVDPLLNITAYVAVTNRNTSITQVSDSDASPDVIFNSSFTKFERNESKGTEFTNTNIASNDSVVFISPENVSSVSYEEIMQRNYVAIQRYEDKSCNRPDPYWCTSYVEGFMKWKLNLRGETQKVACKELVESVQHSDNRCCQSVRRHGC</sequence>
<reference evidence="2 3" key="1">
    <citation type="submission" date="2024-08" db="EMBL/GenBank/DDBJ databases">
        <title>Gnathostoma spinigerum genome.</title>
        <authorList>
            <person name="Gonzalez-Bertolin B."/>
            <person name="Monzon S."/>
            <person name="Zaballos A."/>
            <person name="Jimenez P."/>
            <person name="Dekumyoy P."/>
            <person name="Varona S."/>
            <person name="Cuesta I."/>
            <person name="Sumanam S."/>
            <person name="Adisakwattana P."/>
            <person name="Gasser R.B."/>
            <person name="Hernandez-Gonzalez A."/>
            <person name="Young N.D."/>
            <person name="Perteguer M.J."/>
        </authorList>
    </citation>
    <scope>NUCLEOTIDE SEQUENCE [LARGE SCALE GENOMIC DNA]</scope>
    <source>
        <strain evidence="2">AL3</strain>
        <tissue evidence="2">Liver</tissue>
    </source>
</reference>
<gene>
    <name evidence="2" type="ORF">AB6A40_007130</name>
</gene>
<protein>
    <submittedName>
        <fullName evidence="2">Uncharacterized protein</fullName>
    </submittedName>
</protein>
<dbReference type="Proteomes" id="UP001608902">
    <property type="component" value="Unassembled WGS sequence"/>
</dbReference>
<dbReference type="AlphaFoldDB" id="A0ABD6EKX5"/>
<feature type="signal peptide" evidence="1">
    <location>
        <begin position="1"/>
        <end position="22"/>
    </location>
</feature>
<evidence type="ECO:0000313" key="2">
    <source>
        <dbReference type="EMBL" id="MFH4980421.1"/>
    </source>
</evidence>
<feature type="chain" id="PRO_5044741316" evidence="1">
    <location>
        <begin position="23"/>
        <end position="170"/>
    </location>
</feature>
<comment type="caution">
    <text evidence="2">The sequence shown here is derived from an EMBL/GenBank/DDBJ whole genome shotgun (WGS) entry which is preliminary data.</text>
</comment>
<dbReference type="EMBL" id="JBGFUD010005519">
    <property type="protein sequence ID" value="MFH4980421.1"/>
    <property type="molecule type" value="Genomic_DNA"/>
</dbReference>
<organism evidence="2 3">
    <name type="scientific">Gnathostoma spinigerum</name>
    <dbReference type="NCBI Taxonomy" id="75299"/>
    <lineage>
        <taxon>Eukaryota</taxon>
        <taxon>Metazoa</taxon>
        <taxon>Ecdysozoa</taxon>
        <taxon>Nematoda</taxon>
        <taxon>Chromadorea</taxon>
        <taxon>Rhabditida</taxon>
        <taxon>Spirurina</taxon>
        <taxon>Gnathostomatomorpha</taxon>
        <taxon>Gnathostomatoidea</taxon>
        <taxon>Gnathostomatidae</taxon>
        <taxon>Gnathostoma</taxon>
    </lineage>
</organism>
<proteinExistence type="predicted"/>
<keyword evidence="3" id="KW-1185">Reference proteome</keyword>